<feature type="transmembrane region" description="Helical" evidence="1">
    <location>
        <begin position="48"/>
        <end position="69"/>
    </location>
</feature>
<dbReference type="Proteomes" id="UP000184363">
    <property type="component" value="Unassembled WGS sequence"/>
</dbReference>
<organism evidence="2 3">
    <name type="scientific">Pseudonocardia thermophila</name>
    <dbReference type="NCBI Taxonomy" id="1848"/>
    <lineage>
        <taxon>Bacteria</taxon>
        <taxon>Bacillati</taxon>
        <taxon>Actinomycetota</taxon>
        <taxon>Actinomycetes</taxon>
        <taxon>Pseudonocardiales</taxon>
        <taxon>Pseudonocardiaceae</taxon>
        <taxon>Pseudonocardia</taxon>
    </lineage>
</organism>
<dbReference type="STRING" id="1848.SAMN05443637_103211"/>
<dbReference type="AlphaFoldDB" id="A0A1M6QAW1"/>
<evidence type="ECO:0000256" key="1">
    <source>
        <dbReference type="SAM" id="Phobius"/>
    </source>
</evidence>
<keyword evidence="1" id="KW-1133">Transmembrane helix</keyword>
<proteinExistence type="predicted"/>
<sequence>MHGIRAALSGTASAAGFGLLTWTVGHVLTLVGFAHIHPGFVVHYHGWTGPLVIAVLMLAVTSAVAVSSAVQQPPARASRRLAAAQGALAPAVFVGVEFAEYLAGLHEAPPAALLIIGSLVHAAIGAASPALWAVCLSLVRREESTLFRGLRPAGRTAAQGARQVWATAWEEQPWGSRGPPVGRAVRVPVV</sequence>
<keyword evidence="1" id="KW-0812">Transmembrane</keyword>
<feature type="transmembrane region" description="Helical" evidence="1">
    <location>
        <begin position="111"/>
        <end position="139"/>
    </location>
</feature>
<evidence type="ECO:0000313" key="2">
    <source>
        <dbReference type="EMBL" id="SHK17409.1"/>
    </source>
</evidence>
<protein>
    <submittedName>
        <fullName evidence="2">Uncharacterized protein</fullName>
    </submittedName>
</protein>
<dbReference type="EMBL" id="FRAP01000003">
    <property type="protein sequence ID" value="SHK17409.1"/>
    <property type="molecule type" value="Genomic_DNA"/>
</dbReference>
<dbReference type="RefSeq" id="WP_073455741.1">
    <property type="nucleotide sequence ID" value="NZ_CALGVN010000032.1"/>
</dbReference>
<gene>
    <name evidence="2" type="ORF">SAMN05443637_103211</name>
</gene>
<feature type="transmembrane region" description="Helical" evidence="1">
    <location>
        <begin position="81"/>
        <end position="99"/>
    </location>
</feature>
<reference evidence="2 3" key="1">
    <citation type="submission" date="2016-11" db="EMBL/GenBank/DDBJ databases">
        <authorList>
            <person name="Jaros S."/>
            <person name="Januszkiewicz K."/>
            <person name="Wedrychowicz H."/>
        </authorList>
    </citation>
    <scope>NUCLEOTIDE SEQUENCE [LARGE SCALE GENOMIC DNA]</scope>
    <source>
        <strain evidence="2 3">DSM 43832</strain>
    </source>
</reference>
<accession>A0A1M6QAW1</accession>
<keyword evidence="1" id="KW-0472">Membrane</keyword>
<name>A0A1M6QAW1_PSETH</name>
<evidence type="ECO:0000313" key="3">
    <source>
        <dbReference type="Proteomes" id="UP000184363"/>
    </source>
</evidence>
<feature type="transmembrane region" description="Helical" evidence="1">
    <location>
        <begin position="12"/>
        <end position="36"/>
    </location>
</feature>
<keyword evidence="3" id="KW-1185">Reference proteome</keyword>